<dbReference type="AlphaFoldDB" id="A0AAW1PM75"/>
<dbReference type="EMBL" id="JALJOR010000011">
    <property type="protein sequence ID" value="KAK9809194.1"/>
    <property type="molecule type" value="Genomic_DNA"/>
</dbReference>
<dbReference type="Proteomes" id="UP001489004">
    <property type="component" value="Unassembled WGS sequence"/>
</dbReference>
<feature type="region of interest" description="Disordered" evidence="1">
    <location>
        <begin position="31"/>
        <end position="62"/>
    </location>
</feature>
<reference evidence="2 3" key="1">
    <citation type="journal article" date="2024" name="Nat. Commun.">
        <title>Phylogenomics reveals the evolutionary origins of lichenization in chlorophyte algae.</title>
        <authorList>
            <person name="Puginier C."/>
            <person name="Libourel C."/>
            <person name="Otte J."/>
            <person name="Skaloud P."/>
            <person name="Haon M."/>
            <person name="Grisel S."/>
            <person name="Petersen M."/>
            <person name="Berrin J.G."/>
            <person name="Delaux P.M."/>
            <person name="Dal Grande F."/>
            <person name="Keller J."/>
        </authorList>
    </citation>
    <scope>NUCLEOTIDE SEQUENCE [LARGE SCALE GENOMIC DNA]</scope>
    <source>
        <strain evidence="2 3">SAG 2043</strain>
    </source>
</reference>
<accession>A0AAW1PM75</accession>
<evidence type="ECO:0000313" key="3">
    <source>
        <dbReference type="Proteomes" id="UP001489004"/>
    </source>
</evidence>
<organism evidence="2 3">
    <name type="scientific">[Myrmecia] bisecta</name>
    <dbReference type="NCBI Taxonomy" id="41462"/>
    <lineage>
        <taxon>Eukaryota</taxon>
        <taxon>Viridiplantae</taxon>
        <taxon>Chlorophyta</taxon>
        <taxon>core chlorophytes</taxon>
        <taxon>Trebouxiophyceae</taxon>
        <taxon>Trebouxiales</taxon>
        <taxon>Trebouxiaceae</taxon>
        <taxon>Myrmecia</taxon>
    </lineage>
</organism>
<evidence type="ECO:0000313" key="2">
    <source>
        <dbReference type="EMBL" id="KAK9809194.1"/>
    </source>
</evidence>
<keyword evidence="3" id="KW-1185">Reference proteome</keyword>
<name>A0AAW1PM75_9CHLO</name>
<protein>
    <submittedName>
        <fullName evidence="2">Uncharacterized protein</fullName>
    </submittedName>
</protein>
<proteinExistence type="predicted"/>
<evidence type="ECO:0000256" key="1">
    <source>
        <dbReference type="SAM" id="MobiDB-lite"/>
    </source>
</evidence>
<comment type="caution">
    <text evidence="2">The sequence shown here is derived from an EMBL/GenBank/DDBJ whole genome shotgun (WGS) entry which is preliminary data.</text>
</comment>
<gene>
    <name evidence="2" type="ORF">WJX72_011128</name>
</gene>
<sequence length="85" mass="8541">MAVSVSSANDLPVSWLRSAVPAYQAALTAWEPSGDRPVPTQRLTASSAGGAQLAGPGASTGPSGAVRVIVASQHFHPTPLSKYGA</sequence>